<evidence type="ECO:0000313" key="3">
    <source>
        <dbReference type="Proteomes" id="UP000813385"/>
    </source>
</evidence>
<sequence length="143" mass="15089">MAILETSTWHSLGLSVAVSYAGLGLLQCALPRFAAKTLLDVGSQQPGNNKRTDAVAGRATEDPTVPLVMPLLGARDLTIAAALFTFSWQDKTREMGTLILAGTILCVADVAAVWKRQGSVLGLGFTIGALFWTAIGLGLQFEL</sequence>
<feature type="transmembrane region" description="Helical" evidence="1">
    <location>
        <begin position="95"/>
        <end position="114"/>
    </location>
</feature>
<keyword evidence="1" id="KW-0812">Transmembrane</keyword>
<feature type="transmembrane region" description="Helical" evidence="1">
    <location>
        <begin position="120"/>
        <end position="139"/>
    </location>
</feature>
<gene>
    <name evidence="2" type="ORF">B0T11DRAFT_275790</name>
</gene>
<name>A0A8K0TQK4_9PEZI</name>
<evidence type="ECO:0000313" key="2">
    <source>
        <dbReference type="EMBL" id="KAH7367674.1"/>
    </source>
</evidence>
<dbReference type="InterPro" id="IPR025363">
    <property type="entry name" value="DUF4267"/>
</dbReference>
<dbReference type="OrthoDB" id="4157173at2759"/>
<proteinExistence type="predicted"/>
<accession>A0A8K0TQK4</accession>
<keyword evidence="1" id="KW-1133">Transmembrane helix</keyword>
<keyword evidence="1" id="KW-0472">Membrane</keyword>
<keyword evidence="3" id="KW-1185">Reference proteome</keyword>
<dbReference type="AlphaFoldDB" id="A0A8K0TQK4"/>
<organism evidence="2 3">
    <name type="scientific">Plectosphaerella cucumerina</name>
    <dbReference type="NCBI Taxonomy" id="40658"/>
    <lineage>
        <taxon>Eukaryota</taxon>
        <taxon>Fungi</taxon>
        <taxon>Dikarya</taxon>
        <taxon>Ascomycota</taxon>
        <taxon>Pezizomycotina</taxon>
        <taxon>Sordariomycetes</taxon>
        <taxon>Hypocreomycetidae</taxon>
        <taxon>Glomerellales</taxon>
        <taxon>Plectosphaerellaceae</taxon>
        <taxon>Plectosphaerella</taxon>
    </lineage>
</organism>
<evidence type="ECO:0000256" key="1">
    <source>
        <dbReference type="SAM" id="Phobius"/>
    </source>
</evidence>
<comment type="caution">
    <text evidence="2">The sequence shown here is derived from an EMBL/GenBank/DDBJ whole genome shotgun (WGS) entry which is preliminary data.</text>
</comment>
<dbReference type="Proteomes" id="UP000813385">
    <property type="component" value="Unassembled WGS sequence"/>
</dbReference>
<feature type="transmembrane region" description="Helical" evidence="1">
    <location>
        <begin position="12"/>
        <end position="34"/>
    </location>
</feature>
<dbReference type="EMBL" id="JAGPXD010000002">
    <property type="protein sequence ID" value="KAH7367674.1"/>
    <property type="molecule type" value="Genomic_DNA"/>
</dbReference>
<protein>
    <submittedName>
        <fullName evidence="2">Uncharacterized protein</fullName>
    </submittedName>
</protein>
<dbReference type="Pfam" id="PF14087">
    <property type="entry name" value="DUF4267"/>
    <property type="match status" value="1"/>
</dbReference>
<reference evidence="2" key="1">
    <citation type="journal article" date="2021" name="Nat. Commun.">
        <title>Genetic determinants of endophytism in the Arabidopsis root mycobiome.</title>
        <authorList>
            <person name="Mesny F."/>
            <person name="Miyauchi S."/>
            <person name="Thiergart T."/>
            <person name="Pickel B."/>
            <person name="Atanasova L."/>
            <person name="Karlsson M."/>
            <person name="Huettel B."/>
            <person name="Barry K.W."/>
            <person name="Haridas S."/>
            <person name="Chen C."/>
            <person name="Bauer D."/>
            <person name="Andreopoulos W."/>
            <person name="Pangilinan J."/>
            <person name="LaButti K."/>
            <person name="Riley R."/>
            <person name="Lipzen A."/>
            <person name="Clum A."/>
            <person name="Drula E."/>
            <person name="Henrissat B."/>
            <person name="Kohler A."/>
            <person name="Grigoriev I.V."/>
            <person name="Martin F.M."/>
            <person name="Hacquard S."/>
        </authorList>
    </citation>
    <scope>NUCLEOTIDE SEQUENCE</scope>
    <source>
        <strain evidence="2">MPI-CAGE-AT-0016</strain>
    </source>
</reference>